<dbReference type="Pfam" id="PF08044">
    <property type="entry name" value="DUF1707"/>
    <property type="match status" value="1"/>
</dbReference>
<name>A0A1Q8CV91_9PSEU</name>
<protein>
    <submittedName>
        <fullName evidence="3">Uncharacterized protein</fullName>
    </submittedName>
</protein>
<keyword evidence="4" id="KW-1185">Reference proteome</keyword>
<feature type="domain" description="DUF1707" evidence="1">
    <location>
        <begin position="12"/>
        <end position="64"/>
    </location>
</feature>
<dbReference type="InterPro" id="IPR024425">
    <property type="entry name" value="LiaF-like_C"/>
</dbReference>
<comment type="caution">
    <text evidence="3">The sequence shown here is derived from an EMBL/GenBank/DDBJ whole genome shotgun (WGS) entry which is preliminary data.</text>
</comment>
<dbReference type="AlphaFoldDB" id="A0A1Q8CV91"/>
<dbReference type="InterPro" id="IPR012551">
    <property type="entry name" value="DUF1707_SHOCT-like"/>
</dbReference>
<evidence type="ECO:0000259" key="1">
    <source>
        <dbReference type="Pfam" id="PF08044"/>
    </source>
</evidence>
<gene>
    <name evidence="3" type="ORF">BU204_06910</name>
</gene>
<organism evidence="3 4">
    <name type="scientific">Actinophytocola xanthii</name>
    <dbReference type="NCBI Taxonomy" id="1912961"/>
    <lineage>
        <taxon>Bacteria</taxon>
        <taxon>Bacillati</taxon>
        <taxon>Actinomycetota</taxon>
        <taxon>Actinomycetes</taxon>
        <taxon>Pseudonocardiales</taxon>
        <taxon>Pseudonocardiaceae</taxon>
    </lineage>
</organism>
<sequence length="210" mass="23058">MVSDSPFDPRELRVSDAERMHVVNVLQKAIGHGMLNLDEFTARTDQALAAKTRGELNALLVDLPGLTHRDSNSPVRPQQVELRAVMSSVRRVGRWTVPSDLLISNRLGSTDLDFTEAVIPHDEVRIKIEVAGGAVKLLLPERASADVHGVRVTAGSVTDKLHQARGGHPHFVLSGTVTAGSLQVRRANYVRIGRLLVRSPWKLSWDTTTD</sequence>
<dbReference type="Pfam" id="PF09922">
    <property type="entry name" value="LiaF-like_C"/>
    <property type="match status" value="1"/>
</dbReference>
<feature type="domain" description="Cell wall-active antibiotics response LiaF-like C-terminal" evidence="2">
    <location>
        <begin position="95"/>
        <end position="158"/>
    </location>
</feature>
<proteinExistence type="predicted"/>
<dbReference type="PANTHER" id="PTHR40763:SF5">
    <property type="entry name" value="MEMBRANE PROTEIN"/>
    <property type="match status" value="1"/>
</dbReference>
<dbReference type="Proteomes" id="UP000185596">
    <property type="component" value="Unassembled WGS sequence"/>
</dbReference>
<accession>A0A1Q8CV91</accession>
<evidence type="ECO:0000259" key="2">
    <source>
        <dbReference type="Pfam" id="PF09922"/>
    </source>
</evidence>
<dbReference type="STRING" id="1912961.BU204_06910"/>
<dbReference type="EMBL" id="MSIE01000008">
    <property type="protein sequence ID" value="OLF18282.1"/>
    <property type="molecule type" value="Genomic_DNA"/>
</dbReference>
<dbReference type="PANTHER" id="PTHR40763">
    <property type="entry name" value="MEMBRANE PROTEIN-RELATED"/>
    <property type="match status" value="1"/>
</dbReference>
<evidence type="ECO:0000313" key="3">
    <source>
        <dbReference type="EMBL" id="OLF18282.1"/>
    </source>
</evidence>
<reference evidence="3 4" key="1">
    <citation type="submission" date="2016-12" db="EMBL/GenBank/DDBJ databases">
        <title>The draft genome sequence of Actinophytocola sp. 11-183.</title>
        <authorList>
            <person name="Wang W."/>
            <person name="Yuan L."/>
        </authorList>
    </citation>
    <scope>NUCLEOTIDE SEQUENCE [LARGE SCALE GENOMIC DNA]</scope>
    <source>
        <strain evidence="3 4">11-183</strain>
    </source>
</reference>
<evidence type="ECO:0000313" key="4">
    <source>
        <dbReference type="Proteomes" id="UP000185596"/>
    </source>
</evidence>